<dbReference type="EMBL" id="REGN01003053">
    <property type="protein sequence ID" value="RNA24761.1"/>
    <property type="molecule type" value="Genomic_DNA"/>
</dbReference>
<reference evidence="1 2" key="1">
    <citation type="journal article" date="2018" name="Sci. Rep.">
        <title>Genomic signatures of local adaptation to the degree of environmental predictability in rotifers.</title>
        <authorList>
            <person name="Franch-Gras L."/>
            <person name="Hahn C."/>
            <person name="Garcia-Roger E.M."/>
            <person name="Carmona M.J."/>
            <person name="Serra M."/>
            <person name="Gomez A."/>
        </authorList>
    </citation>
    <scope>NUCLEOTIDE SEQUENCE [LARGE SCALE GENOMIC DNA]</scope>
    <source>
        <strain evidence="1">HYR1</strain>
    </source>
</reference>
<gene>
    <name evidence="1" type="ORF">BpHYR1_000455</name>
</gene>
<evidence type="ECO:0000313" key="1">
    <source>
        <dbReference type="EMBL" id="RNA24761.1"/>
    </source>
</evidence>
<dbReference type="Proteomes" id="UP000276133">
    <property type="component" value="Unassembled WGS sequence"/>
</dbReference>
<name>A0A3M7RMJ7_BRAPC</name>
<proteinExistence type="predicted"/>
<sequence>MKKKIYKSENIKKPPNMGYHTWGTRIYNFFLKFLKIKKSKMTDKESCLNEQINYHGDTHESNIHAQNNYKRREDKILQIIAISSPKNLEAQPLRII</sequence>
<dbReference type="AlphaFoldDB" id="A0A3M7RMJ7"/>
<accession>A0A3M7RMJ7</accession>
<organism evidence="1 2">
    <name type="scientific">Brachionus plicatilis</name>
    <name type="common">Marine rotifer</name>
    <name type="synonym">Brachionus muelleri</name>
    <dbReference type="NCBI Taxonomy" id="10195"/>
    <lineage>
        <taxon>Eukaryota</taxon>
        <taxon>Metazoa</taxon>
        <taxon>Spiralia</taxon>
        <taxon>Gnathifera</taxon>
        <taxon>Rotifera</taxon>
        <taxon>Eurotatoria</taxon>
        <taxon>Monogononta</taxon>
        <taxon>Pseudotrocha</taxon>
        <taxon>Ploima</taxon>
        <taxon>Brachionidae</taxon>
        <taxon>Brachionus</taxon>
    </lineage>
</organism>
<evidence type="ECO:0000313" key="2">
    <source>
        <dbReference type="Proteomes" id="UP000276133"/>
    </source>
</evidence>
<comment type="caution">
    <text evidence="1">The sequence shown here is derived from an EMBL/GenBank/DDBJ whole genome shotgun (WGS) entry which is preliminary data.</text>
</comment>
<keyword evidence="2" id="KW-1185">Reference proteome</keyword>
<protein>
    <submittedName>
        <fullName evidence="1">Uncharacterized protein</fullName>
    </submittedName>
</protein>